<feature type="region of interest" description="Disordered" evidence="1">
    <location>
        <begin position="76"/>
        <end position="109"/>
    </location>
</feature>
<dbReference type="PANTHER" id="PTHR36826">
    <property type="entry name" value="PROTEIN ECM13"/>
    <property type="match status" value="1"/>
</dbReference>
<protein>
    <submittedName>
        <fullName evidence="2">Uncharacterized protein</fullName>
    </submittedName>
</protein>
<dbReference type="PANTHER" id="PTHR36826:SF1">
    <property type="entry name" value="PROTEIN ECM13"/>
    <property type="match status" value="1"/>
</dbReference>
<dbReference type="KEGG" id="yli:2907225"/>
<dbReference type="VEuPathDB" id="FungiDB:YALI0_B06028g"/>
<dbReference type="InterPro" id="IPR037738">
    <property type="entry name" value="Ecm13-like"/>
</dbReference>
<dbReference type="RefSeq" id="XP_500554.1">
    <property type="nucleotide sequence ID" value="XM_500554.1"/>
</dbReference>
<organism evidence="2 3">
    <name type="scientific">Yarrowia lipolytica</name>
    <name type="common">Candida lipolytica</name>
    <dbReference type="NCBI Taxonomy" id="4952"/>
    <lineage>
        <taxon>Eukaryota</taxon>
        <taxon>Fungi</taxon>
        <taxon>Dikarya</taxon>
        <taxon>Ascomycota</taxon>
        <taxon>Saccharomycotina</taxon>
        <taxon>Dipodascomycetes</taxon>
        <taxon>Dipodascales</taxon>
        <taxon>Dipodascales incertae sedis</taxon>
        <taxon>Yarrowia</taxon>
    </lineage>
</organism>
<reference evidence="2 3" key="1">
    <citation type="journal article" date="2016" name="PLoS ONE">
        <title>Sequence Assembly of Yarrowia lipolytica Strain W29/CLIB89 Shows Transposable Element Diversity.</title>
        <authorList>
            <person name="Magnan C."/>
            <person name="Yu J."/>
            <person name="Chang I."/>
            <person name="Jahn E."/>
            <person name="Kanomata Y."/>
            <person name="Wu J."/>
            <person name="Zeller M."/>
            <person name="Oakes M."/>
            <person name="Baldi P."/>
            <person name="Sandmeyer S."/>
        </authorList>
    </citation>
    <scope>NUCLEOTIDE SEQUENCE [LARGE SCALE GENOMIC DNA]</scope>
    <source>
        <strain evidence="3">CLIB89(W29)</strain>
    </source>
</reference>
<dbReference type="GeneID" id="2907225"/>
<evidence type="ECO:0000313" key="2">
    <source>
        <dbReference type="EMBL" id="AOW01296.1"/>
    </source>
</evidence>
<dbReference type="VEuPathDB" id="FungiDB:YALI1_B08134g"/>
<dbReference type="OrthoDB" id="10487059at2759"/>
<accession>A0A1D8N6P6</accession>
<dbReference type="EMBL" id="CP017554">
    <property type="protein sequence ID" value="AOW01296.1"/>
    <property type="molecule type" value="Genomic_DNA"/>
</dbReference>
<evidence type="ECO:0000256" key="1">
    <source>
        <dbReference type="SAM" id="MobiDB-lite"/>
    </source>
</evidence>
<feature type="compositionally biased region" description="Acidic residues" evidence="1">
    <location>
        <begin position="86"/>
        <end position="109"/>
    </location>
</feature>
<name>A0A1D8N6P6_YARLL</name>
<sequence length="158" mass="17626">MNLLRPVAQAETVEIYFLSQQARFKLIRESNVDAPDLRKLLAHANLVDLLADELQSRKPKSRIHFAQTVIPETFQESGWQTANYDSSDDDSSSSSSSDEEDDQDDQENEEGELIEIEYVEDHVALVGQGLLSHADPGMSLKVHGLHHQRGPCEAALSL</sequence>
<dbReference type="AlphaFoldDB" id="A0A1D8N6P6"/>
<evidence type="ECO:0000313" key="3">
    <source>
        <dbReference type="Proteomes" id="UP000182444"/>
    </source>
</evidence>
<gene>
    <name evidence="2" type="ORF">YALI1_B08134g</name>
</gene>
<dbReference type="Proteomes" id="UP000182444">
    <property type="component" value="Chromosome 1B"/>
</dbReference>
<proteinExistence type="predicted"/>